<evidence type="ECO:0000313" key="1">
    <source>
        <dbReference type="EMBL" id="JAE27907.1"/>
    </source>
</evidence>
<sequence length="47" mass="5670">MKINKSKCWKTELTISLIRLSHATNLENEMPARPCYCYFLYTTWTRL</sequence>
<name>A0A0A9GTN6_ARUDO</name>
<reference evidence="1" key="2">
    <citation type="journal article" date="2015" name="Data Brief">
        <title>Shoot transcriptome of the giant reed, Arundo donax.</title>
        <authorList>
            <person name="Barrero R.A."/>
            <person name="Guerrero F.D."/>
            <person name="Moolhuijzen P."/>
            <person name="Goolsby J.A."/>
            <person name="Tidwell J."/>
            <person name="Bellgard S.E."/>
            <person name="Bellgard M.I."/>
        </authorList>
    </citation>
    <scope>NUCLEOTIDE SEQUENCE</scope>
    <source>
        <tissue evidence="1">Shoot tissue taken approximately 20 cm above the soil surface</tissue>
    </source>
</reference>
<proteinExistence type="predicted"/>
<dbReference type="AlphaFoldDB" id="A0A0A9GTN6"/>
<reference evidence="1" key="1">
    <citation type="submission" date="2014-09" db="EMBL/GenBank/DDBJ databases">
        <authorList>
            <person name="Magalhaes I.L.F."/>
            <person name="Oliveira U."/>
            <person name="Santos F.R."/>
            <person name="Vidigal T.H.D.A."/>
            <person name="Brescovit A.D."/>
            <person name="Santos A.J."/>
        </authorList>
    </citation>
    <scope>NUCLEOTIDE SEQUENCE</scope>
    <source>
        <tissue evidence="1">Shoot tissue taken approximately 20 cm above the soil surface</tissue>
    </source>
</reference>
<accession>A0A0A9GTN6</accession>
<dbReference type="EMBL" id="GBRH01169989">
    <property type="protein sequence ID" value="JAE27907.1"/>
    <property type="molecule type" value="Transcribed_RNA"/>
</dbReference>
<protein>
    <submittedName>
        <fullName evidence="1">Uncharacterized protein</fullName>
    </submittedName>
</protein>
<organism evidence="1">
    <name type="scientific">Arundo donax</name>
    <name type="common">Giant reed</name>
    <name type="synonym">Donax arundinaceus</name>
    <dbReference type="NCBI Taxonomy" id="35708"/>
    <lineage>
        <taxon>Eukaryota</taxon>
        <taxon>Viridiplantae</taxon>
        <taxon>Streptophyta</taxon>
        <taxon>Embryophyta</taxon>
        <taxon>Tracheophyta</taxon>
        <taxon>Spermatophyta</taxon>
        <taxon>Magnoliopsida</taxon>
        <taxon>Liliopsida</taxon>
        <taxon>Poales</taxon>
        <taxon>Poaceae</taxon>
        <taxon>PACMAD clade</taxon>
        <taxon>Arundinoideae</taxon>
        <taxon>Arundineae</taxon>
        <taxon>Arundo</taxon>
    </lineage>
</organism>